<gene>
    <name evidence="1" type="ORF">EBAPG3_001015</name>
</gene>
<dbReference type="InterPro" id="IPR010033">
    <property type="entry name" value="HAD_SF_ppase_IIIC"/>
</dbReference>
<keyword evidence="2" id="KW-1185">Reference proteome</keyword>
<dbReference type="OrthoDB" id="323926at2"/>
<dbReference type="NCBIfam" id="TIGR01686">
    <property type="entry name" value="FkbH"/>
    <property type="match status" value="1"/>
</dbReference>
<dbReference type="Proteomes" id="UP000012179">
    <property type="component" value="Chromosome"/>
</dbReference>
<dbReference type="SUPFAM" id="SSF56784">
    <property type="entry name" value="HAD-like"/>
    <property type="match status" value="1"/>
</dbReference>
<evidence type="ECO:0000313" key="1">
    <source>
        <dbReference type="EMBL" id="ARO86473.1"/>
    </source>
</evidence>
<organism evidence="1 2">
    <name type="scientific">Nitrosospira lacus</name>
    <dbReference type="NCBI Taxonomy" id="1288494"/>
    <lineage>
        <taxon>Bacteria</taxon>
        <taxon>Pseudomonadati</taxon>
        <taxon>Pseudomonadota</taxon>
        <taxon>Betaproteobacteria</taxon>
        <taxon>Nitrosomonadales</taxon>
        <taxon>Nitrosomonadaceae</taxon>
        <taxon>Nitrosospira</taxon>
    </lineage>
</organism>
<evidence type="ECO:0000313" key="2">
    <source>
        <dbReference type="Proteomes" id="UP000012179"/>
    </source>
</evidence>
<dbReference type="InterPro" id="IPR023214">
    <property type="entry name" value="HAD_sf"/>
</dbReference>
<protein>
    <submittedName>
        <fullName evidence="1">FkbH domain-containing protein</fullName>
    </submittedName>
</protein>
<sequence length="621" mass="70937">MFEFDKYEMHLHMDRNLAPLKPYTPVKGVAKMSLLMWGEHCIECAAPGCFATCDLYQSRPDQRCRRLTYGMYRNPRFPSARGYGAEVTFKQWGKIEARGNTLMMPAAAALLAERMINSIAPLANAAGAVMYRLTRDMRWSYLEYALLERFARWMHRVSRTESKPDFFLLEVYNPADVPIRMQLNMSISSGMMSKQAQLTKLPLPFRALITVPPGYSRHKFGYEQFSMITECGLPFDIAIIPDAETTASRIVFLTADFVVHHQTESVQSSSNPKIKCVVWDLDNTMWDGILLENEAVSLRPKVLDLLRFFYERGIMLSIASKNDETSAWRRLEELGIADYFLYPQINWLPKSENVRIIAEQLNIGLDTFAFIDDNPFELEEVSRALRGVACVNAADIDNLFLDPRYQGTSSEEAKKRSQFYKEEFVRKKSATRFGSDYLGFLASCEIKLYIDAYAADDLDRVSELVQRTNQLNFSGRKYAREEILPILADDEVKKYVLRCSDNFGSYGAVGFAIVRFVKQEIRIEDFMLSCRVQGRFIEQAFFNHLVISQSGQQKPKKLWVNFKPTGRNIPAQQVLESLHFEPCSPEKGLRVDLTLHSLDCAFISVASLSANEPGSGREASH</sequence>
<dbReference type="AlphaFoldDB" id="A0A1W6SL06"/>
<reference evidence="1 2" key="1">
    <citation type="journal article" date="2015" name="Int. J. Syst. Evol. Microbiol.">
        <title>Nitrosospira lacus sp. nov., a psychrotolerant, ammonia-oxidizing bacterium from sandy lake sediment.</title>
        <authorList>
            <person name="Urakawa H."/>
            <person name="Garcia J.C."/>
            <person name="Nielsen J.L."/>
            <person name="Le V.Q."/>
            <person name="Kozlowski J.A."/>
            <person name="Stein L.Y."/>
            <person name="Lim C.K."/>
            <person name="Pommerening-Roser A."/>
            <person name="Martens-Habbena W."/>
            <person name="Stahl D.A."/>
            <person name="Klotz M.G."/>
        </authorList>
    </citation>
    <scope>NUCLEOTIDE SEQUENCE [LARGE SCALE GENOMIC DNA]</scope>
    <source>
        <strain evidence="1 2">APG3</strain>
    </source>
</reference>
<name>A0A1W6SL06_9PROT</name>
<proteinExistence type="predicted"/>
<dbReference type="Gene3D" id="3.40.50.1000">
    <property type="entry name" value="HAD superfamily/HAD-like"/>
    <property type="match status" value="1"/>
</dbReference>
<accession>A0A1W6SL06</accession>
<dbReference type="InterPro" id="IPR036412">
    <property type="entry name" value="HAD-like_sf"/>
</dbReference>
<dbReference type="KEGG" id="nlc:EBAPG3_001015"/>
<dbReference type="InterPro" id="IPR010037">
    <property type="entry name" value="FkbH_domain"/>
</dbReference>
<dbReference type="EMBL" id="CP021106">
    <property type="protein sequence ID" value="ARO86473.1"/>
    <property type="molecule type" value="Genomic_DNA"/>
</dbReference>
<dbReference type="eggNOG" id="COG3882">
    <property type="taxonomic scope" value="Bacteria"/>
</dbReference>
<dbReference type="NCBIfam" id="TIGR01681">
    <property type="entry name" value="HAD-SF-IIIC"/>
    <property type="match status" value="1"/>
</dbReference>